<comment type="similarity">
    <text evidence="1 9">Belongs to the Cu-Zn superoxide dismutase family.</text>
</comment>
<gene>
    <name evidence="13" type="ORF">L596_024043</name>
</gene>
<comment type="cofactor">
    <cofactor evidence="9">
        <name>Cu cation</name>
        <dbReference type="ChEBI" id="CHEBI:23378"/>
    </cofactor>
    <text evidence="9">Binds 1 copper ion per subunit.</text>
</comment>
<evidence type="ECO:0000313" key="13">
    <source>
        <dbReference type="EMBL" id="TKR67983.1"/>
    </source>
</evidence>
<comment type="cofactor">
    <cofactor evidence="9">
        <name>Zn(2+)</name>
        <dbReference type="ChEBI" id="CHEBI:29105"/>
    </cofactor>
    <text evidence="9">Binds 1 zinc ion per subunit.</text>
</comment>
<reference evidence="13 14" key="2">
    <citation type="journal article" date="2019" name="G3 (Bethesda)">
        <title>Hybrid Assembly of the Genome of the Entomopathogenic Nematode Steinernema carpocapsae Identifies the X-Chromosome.</title>
        <authorList>
            <person name="Serra L."/>
            <person name="Macchietto M."/>
            <person name="Macias-Munoz A."/>
            <person name="McGill C.J."/>
            <person name="Rodriguez I.M."/>
            <person name="Rodriguez B."/>
            <person name="Murad R."/>
            <person name="Mortazavi A."/>
        </authorList>
    </citation>
    <scope>NUCLEOTIDE SEQUENCE [LARGE SCALE GENOMIC DNA]</scope>
    <source>
        <strain evidence="13 14">ALL</strain>
    </source>
</reference>
<dbReference type="PROSITE" id="PS00332">
    <property type="entry name" value="SOD_CU_ZN_2"/>
    <property type="match status" value="1"/>
</dbReference>
<keyword evidence="6 9" id="KW-0186">Copper</keyword>
<keyword evidence="10" id="KW-0472">Membrane</keyword>
<dbReference type="PROSITE" id="PS51257">
    <property type="entry name" value="PROKAR_LIPOPROTEIN"/>
    <property type="match status" value="1"/>
</dbReference>
<dbReference type="EC" id="1.15.1.1" evidence="9"/>
<keyword evidence="10" id="KW-1133">Transmembrane helix</keyword>
<proteinExistence type="inferred from homology"/>
<accession>A0A4U5MG86</accession>
<dbReference type="GO" id="GO:0004784">
    <property type="term" value="F:superoxide dismutase activity"/>
    <property type="evidence" value="ECO:0007669"/>
    <property type="project" value="UniProtKB-EC"/>
</dbReference>
<evidence type="ECO:0000256" key="11">
    <source>
        <dbReference type="SAM" id="SignalP"/>
    </source>
</evidence>
<evidence type="ECO:0000256" key="6">
    <source>
        <dbReference type="ARBA" id="ARBA00023008"/>
    </source>
</evidence>
<feature type="transmembrane region" description="Helical" evidence="10">
    <location>
        <begin position="193"/>
        <end position="210"/>
    </location>
</feature>
<keyword evidence="5 9" id="KW-0560">Oxidoreductase</keyword>
<dbReference type="AlphaFoldDB" id="A0A4U5MG86"/>
<keyword evidence="10" id="KW-0812">Transmembrane</keyword>
<keyword evidence="11" id="KW-0732">Signal</keyword>
<evidence type="ECO:0000256" key="5">
    <source>
        <dbReference type="ARBA" id="ARBA00023002"/>
    </source>
</evidence>
<dbReference type="FunFam" id="2.60.40.200:FF:000003">
    <property type="entry name" value="Superoxide dismutase [Cu-Zn], chloroplastic"/>
    <property type="match status" value="1"/>
</dbReference>
<feature type="domain" description="Superoxide dismutase copper/zinc binding" evidence="12">
    <location>
        <begin position="46"/>
        <end position="177"/>
    </location>
</feature>
<reference evidence="13 14" key="1">
    <citation type="journal article" date="2015" name="Genome Biol.">
        <title>Comparative genomics of Steinernema reveals deeply conserved gene regulatory networks.</title>
        <authorList>
            <person name="Dillman A.R."/>
            <person name="Macchietto M."/>
            <person name="Porter C.F."/>
            <person name="Rogers A."/>
            <person name="Williams B."/>
            <person name="Antoshechkin I."/>
            <person name="Lee M.M."/>
            <person name="Goodwin Z."/>
            <person name="Lu X."/>
            <person name="Lewis E.E."/>
            <person name="Goodrich-Blair H."/>
            <person name="Stock S.P."/>
            <person name="Adams B.J."/>
            <person name="Sternberg P.W."/>
            <person name="Mortazavi A."/>
        </authorList>
    </citation>
    <scope>NUCLEOTIDE SEQUENCE [LARGE SCALE GENOMIC DNA]</scope>
    <source>
        <strain evidence="13 14">ALL</strain>
    </source>
</reference>
<evidence type="ECO:0000256" key="1">
    <source>
        <dbReference type="ARBA" id="ARBA00010457"/>
    </source>
</evidence>
<dbReference type="EMBL" id="AZBU02000008">
    <property type="protein sequence ID" value="TKR67983.1"/>
    <property type="molecule type" value="Genomic_DNA"/>
</dbReference>
<evidence type="ECO:0000256" key="8">
    <source>
        <dbReference type="ARBA" id="ARBA00049204"/>
    </source>
</evidence>
<evidence type="ECO:0000256" key="4">
    <source>
        <dbReference type="ARBA" id="ARBA00022862"/>
    </source>
</evidence>
<keyword evidence="2 9" id="KW-0479">Metal-binding</keyword>
<protein>
    <recommendedName>
        <fullName evidence="9">Superoxide dismutase [Cu-Zn]</fullName>
        <ecNumber evidence="9">1.15.1.1</ecNumber>
    </recommendedName>
</protein>
<dbReference type="InterPro" id="IPR001424">
    <property type="entry name" value="SOD_Cu_Zn_dom"/>
</dbReference>
<dbReference type="InterPro" id="IPR018152">
    <property type="entry name" value="SOD_Cu/Zn_BS"/>
</dbReference>
<keyword evidence="4" id="KW-0049">Antioxidant</keyword>
<dbReference type="Pfam" id="PF00080">
    <property type="entry name" value="Sod_Cu"/>
    <property type="match status" value="1"/>
</dbReference>
<keyword evidence="3 9" id="KW-0862">Zinc</keyword>
<evidence type="ECO:0000256" key="10">
    <source>
        <dbReference type="SAM" id="Phobius"/>
    </source>
</evidence>
<feature type="signal peptide" evidence="11">
    <location>
        <begin position="1"/>
        <end position="17"/>
    </location>
</feature>
<keyword evidence="7" id="KW-1015">Disulfide bond</keyword>
<evidence type="ECO:0000256" key="9">
    <source>
        <dbReference type="RuleBase" id="RU000393"/>
    </source>
</evidence>
<evidence type="ECO:0000256" key="7">
    <source>
        <dbReference type="ARBA" id="ARBA00023157"/>
    </source>
</evidence>
<feature type="chain" id="PRO_5021012020" description="Superoxide dismutase [Cu-Zn]" evidence="11">
    <location>
        <begin position="18"/>
        <end position="211"/>
    </location>
</feature>
<dbReference type="PRINTS" id="PR00068">
    <property type="entry name" value="CUZNDISMTASE"/>
</dbReference>
<evidence type="ECO:0000313" key="14">
    <source>
        <dbReference type="Proteomes" id="UP000298663"/>
    </source>
</evidence>
<evidence type="ECO:0000256" key="2">
    <source>
        <dbReference type="ARBA" id="ARBA00022723"/>
    </source>
</evidence>
<organism evidence="13 14">
    <name type="scientific">Steinernema carpocapsae</name>
    <name type="common">Entomopathogenic nematode</name>
    <dbReference type="NCBI Taxonomy" id="34508"/>
    <lineage>
        <taxon>Eukaryota</taxon>
        <taxon>Metazoa</taxon>
        <taxon>Ecdysozoa</taxon>
        <taxon>Nematoda</taxon>
        <taxon>Chromadorea</taxon>
        <taxon>Rhabditida</taxon>
        <taxon>Tylenchina</taxon>
        <taxon>Panagrolaimomorpha</taxon>
        <taxon>Strongyloidoidea</taxon>
        <taxon>Steinernematidae</taxon>
        <taxon>Steinernema</taxon>
    </lineage>
</organism>
<dbReference type="PROSITE" id="PS00087">
    <property type="entry name" value="SOD_CU_ZN_1"/>
    <property type="match status" value="1"/>
</dbReference>
<dbReference type="Gene3D" id="2.60.40.200">
    <property type="entry name" value="Superoxide dismutase, copper/zinc binding domain"/>
    <property type="match status" value="1"/>
</dbReference>
<dbReference type="CDD" id="cd00305">
    <property type="entry name" value="Cu-Zn_Superoxide_Dismutase"/>
    <property type="match status" value="1"/>
</dbReference>
<dbReference type="SUPFAM" id="SSF49329">
    <property type="entry name" value="Cu,Zn superoxide dismutase-like"/>
    <property type="match status" value="1"/>
</dbReference>
<evidence type="ECO:0000256" key="3">
    <source>
        <dbReference type="ARBA" id="ARBA00022833"/>
    </source>
</evidence>
<dbReference type="InterPro" id="IPR036423">
    <property type="entry name" value="SOD-like_Cu/Zn_dom_sf"/>
</dbReference>
<evidence type="ECO:0000259" key="12">
    <source>
        <dbReference type="Pfam" id="PF00080"/>
    </source>
</evidence>
<comment type="caution">
    <text evidence="13">The sequence shown here is derived from an EMBL/GenBank/DDBJ whole genome shotgun (WGS) entry which is preliminary data.</text>
</comment>
<name>A0A4U5MG86_STECR</name>
<dbReference type="STRING" id="34508.A0A4U5MG86"/>
<keyword evidence="14" id="KW-1185">Reference proteome</keyword>
<dbReference type="Proteomes" id="UP000298663">
    <property type="component" value="Unassembled WGS sequence"/>
</dbReference>
<comment type="function">
    <text evidence="9">Destroys radicals which are normally produced within the cells and which are toxic to biological systems.</text>
</comment>
<dbReference type="OrthoDB" id="2015551at2759"/>
<comment type="catalytic activity">
    <reaction evidence="8 9">
        <text>2 superoxide + 2 H(+) = H2O2 + O2</text>
        <dbReference type="Rhea" id="RHEA:20696"/>
        <dbReference type="ChEBI" id="CHEBI:15378"/>
        <dbReference type="ChEBI" id="CHEBI:15379"/>
        <dbReference type="ChEBI" id="CHEBI:16240"/>
        <dbReference type="ChEBI" id="CHEBI:18421"/>
        <dbReference type="EC" id="1.15.1.1"/>
    </reaction>
</comment>
<dbReference type="PANTHER" id="PTHR10003">
    <property type="entry name" value="SUPEROXIDE DISMUTASE CU-ZN -RELATED"/>
    <property type="match status" value="1"/>
</dbReference>
<dbReference type="InterPro" id="IPR024134">
    <property type="entry name" value="SOD_Cu/Zn_/chaperone"/>
</dbReference>
<dbReference type="GO" id="GO:0005507">
    <property type="term" value="F:copper ion binding"/>
    <property type="evidence" value="ECO:0007669"/>
    <property type="project" value="InterPro"/>
</dbReference>
<sequence length="211" mass="22164">MQKIFCFAAFAVAMACADEVISARAYVFRAPPKGSEYDVRSLETIGVIDFHQVGGVVKVNGSVEGLTPGKHGFHVHQKGDISNACLATGPHFNPTNKAHGAPTDSERHVGDLGNLESPTNGPTDIVIEDKFISLNGAYSILGRAIVIHEKADDLGKGGTEASKVSGDAGARIACGVIGILDETDTKSAFKTSAFLFVPTTIVSLLMAFIYA</sequence>